<keyword evidence="3" id="KW-1185">Reference proteome</keyword>
<evidence type="ECO:0000313" key="2">
    <source>
        <dbReference type="EMBL" id="KDQ50050.1"/>
    </source>
</evidence>
<dbReference type="EMBL" id="KL197767">
    <property type="protein sequence ID" value="KDQ50050.1"/>
    <property type="molecule type" value="Genomic_DNA"/>
</dbReference>
<dbReference type="Proteomes" id="UP000027265">
    <property type="component" value="Unassembled WGS sequence"/>
</dbReference>
<name>A0A067P8B2_9AGAM</name>
<proteinExistence type="predicted"/>
<dbReference type="HOGENOM" id="CLU_459311_0_0_1"/>
<evidence type="ECO:0000256" key="1">
    <source>
        <dbReference type="SAM" id="MobiDB-lite"/>
    </source>
</evidence>
<evidence type="ECO:0000313" key="3">
    <source>
        <dbReference type="Proteomes" id="UP000027265"/>
    </source>
</evidence>
<dbReference type="InParanoid" id="A0A067P8B2"/>
<sequence length="594" mass="66233">MGKAQHHLKVELESSSPPLTAGNTISRNGRVTGIPHICDMIFNFLPFLNISREELMTARPMYWDTIVLAYKILRLVNKQWSEYLKKFTYSSIIFGFPLRRYKGIVFQQPTRGWQLHVLHLRIHNERGDADVQKRQFLCVGDMLELRTLVLGGSKSRVESALATIPFPQLVKLHSVTIVTSALDIKYGGLCLAQGLKKLSIVLHYRDQESLETHYQAGFSDLPLHRLARLSISDYNSTMDHSHKIFDKPLNSLLKSISGCNIARGMTSLSLKEIWVWGPFLQLLEGMPALTALAVEQNSMLTDRFSVVDSVLIPGLTFLRAFPRLAETLVGSRPISILEIVTACNYSESRELSLARLLDLLPIGLTSLKYPTTVGVAEETLRGIVKRCPLLKQIEIDLSFGTIFGHAQEGWMDPLFKALTAHTSGICSLKVLGFAAQLSIDAEALEDHVKALMTLRTSLSLVYIAPRMWRSMDGKTQRMMMPREMMEVAWALNCASNTACDTVSLSKGVKGIKGVKKEYLDAELHPPPPCKSRRRITPDHSKGGTEGWDVLLSRGVTPSGRKASVALFDFPGVGITSSYDAFSISCFLSWPRLTT</sequence>
<protein>
    <submittedName>
        <fullName evidence="2">Uncharacterized protein</fullName>
    </submittedName>
</protein>
<accession>A0A067P8B2</accession>
<feature type="compositionally biased region" description="Polar residues" evidence="1">
    <location>
        <begin position="13"/>
        <end position="24"/>
    </location>
</feature>
<dbReference type="AlphaFoldDB" id="A0A067P8B2"/>
<reference evidence="3" key="1">
    <citation type="journal article" date="2014" name="Proc. Natl. Acad. Sci. U.S.A.">
        <title>Extensive sampling of basidiomycete genomes demonstrates inadequacy of the white-rot/brown-rot paradigm for wood decay fungi.</title>
        <authorList>
            <person name="Riley R."/>
            <person name="Salamov A.A."/>
            <person name="Brown D.W."/>
            <person name="Nagy L.G."/>
            <person name="Floudas D."/>
            <person name="Held B.W."/>
            <person name="Levasseur A."/>
            <person name="Lombard V."/>
            <person name="Morin E."/>
            <person name="Otillar R."/>
            <person name="Lindquist E.A."/>
            <person name="Sun H."/>
            <person name="LaButti K.M."/>
            <person name="Schmutz J."/>
            <person name="Jabbour D."/>
            <person name="Luo H."/>
            <person name="Baker S.E."/>
            <person name="Pisabarro A.G."/>
            <person name="Walton J.D."/>
            <person name="Blanchette R.A."/>
            <person name="Henrissat B."/>
            <person name="Martin F."/>
            <person name="Cullen D."/>
            <person name="Hibbett D.S."/>
            <person name="Grigoriev I.V."/>
        </authorList>
    </citation>
    <scope>NUCLEOTIDE SEQUENCE [LARGE SCALE GENOMIC DNA]</scope>
    <source>
        <strain evidence="3">MUCL 33604</strain>
    </source>
</reference>
<organism evidence="2 3">
    <name type="scientific">Jaapia argillacea MUCL 33604</name>
    <dbReference type="NCBI Taxonomy" id="933084"/>
    <lineage>
        <taxon>Eukaryota</taxon>
        <taxon>Fungi</taxon>
        <taxon>Dikarya</taxon>
        <taxon>Basidiomycota</taxon>
        <taxon>Agaricomycotina</taxon>
        <taxon>Agaricomycetes</taxon>
        <taxon>Agaricomycetidae</taxon>
        <taxon>Jaapiales</taxon>
        <taxon>Jaapiaceae</taxon>
        <taxon>Jaapia</taxon>
    </lineage>
</organism>
<gene>
    <name evidence="2" type="ORF">JAAARDRAFT_51446</name>
</gene>
<feature type="region of interest" description="Disordered" evidence="1">
    <location>
        <begin position="1"/>
        <end position="24"/>
    </location>
</feature>